<comment type="subcellular location">
    <subcellularLocation>
        <location evidence="1 6">Secreted</location>
    </subcellularLocation>
</comment>
<dbReference type="InterPro" id="IPR010264">
    <property type="entry name" value="Self-incomp_S1"/>
</dbReference>
<evidence type="ECO:0000256" key="3">
    <source>
        <dbReference type="ARBA" id="ARBA00022471"/>
    </source>
</evidence>
<evidence type="ECO:0000313" key="7">
    <source>
        <dbReference type="Proteomes" id="UP000087171"/>
    </source>
</evidence>
<evidence type="ECO:0000256" key="5">
    <source>
        <dbReference type="ARBA" id="ARBA00022729"/>
    </source>
</evidence>
<sequence>MSLFFSKFLLSSVLMLFLVYNVLGERVIVTNLLENNLDLTIHCKSRDDDLGAHLLHHGESISWKFGLNAFGTTRFYCAFHFDGKIHWYDIYLKPRDYDTPRRLRTAHVAVGKGPAVIKELLDKFCQMQD</sequence>
<dbReference type="GO" id="GO:0060320">
    <property type="term" value="P:rejection of self pollen"/>
    <property type="evidence" value="ECO:0007669"/>
    <property type="project" value="UniProtKB-KW"/>
</dbReference>
<dbReference type="Pfam" id="PF05938">
    <property type="entry name" value="Self-incomp_S1"/>
    <property type="match status" value="1"/>
</dbReference>
<dbReference type="PANTHER" id="PTHR31232">
    <property type="match status" value="1"/>
</dbReference>
<evidence type="ECO:0000256" key="6">
    <source>
        <dbReference type="RuleBase" id="RU367044"/>
    </source>
</evidence>
<keyword evidence="5 6" id="KW-0732">Signal</keyword>
<evidence type="ECO:0000313" key="8">
    <source>
        <dbReference type="RefSeq" id="XP_012574959.1"/>
    </source>
</evidence>
<keyword evidence="3 6" id="KW-0713">Self-incompatibility</keyword>
<dbReference type="Proteomes" id="UP000087171">
    <property type="component" value="Unplaced"/>
</dbReference>
<dbReference type="RefSeq" id="XP_012574959.1">
    <property type="nucleotide sequence ID" value="XM_012719505.1"/>
</dbReference>
<protein>
    <recommendedName>
        <fullName evidence="6">S-protein homolog</fullName>
    </recommendedName>
</protein>
<dbReference type="PANTHER" id="PTHR31232:SF43">
    <property type="entry name" value="S-PROTEIN HOMOLOG 29-RELATED"/>
    <property type="match status" value="1"/>
</dbReference>
<accession>A0A1S3EHV5</accession>
<evidence type="ECO:0000256" key="1">
    <source>
        <dbReference type="ARBA" id="ARBA00004613"/>
    </source>
</evidence>
<evidence type="ECO:0000256" key="2">
    <source>
        <dbReference type="ARBA" id="ARBA00005581"/>
    </source>
</evidence>
<feature type="signal peptide" evidence="6">
    <location>
        <begin position="1"/>
        <end position="24"/>
    </location>
</feature>
<name>A0A1S3EHV5_CICAR</name>
<keyword evidence="4 6" id="KW-0964">Secreted</keyword>
<evidence type="ECO:0000256" key="4">
    <source>
        <dbReference type="ARBA" id="ARBA00022525"/>
    </source>
</evidence>
<proteinExistence type="inferred from homology"/>
<feature type="chain" id="PRO_5025095496" description="S-protein homolog" evidence="6">
    <location>
        <begin position="25"/>
        <end position="129"/>
    </location>
</feature>
<reference evidence="8" key="1">
    <citation type="submission" date="2025-08" db="UniProtKB">
        <authorList>
            <consortium name="RefSeq"/>
        </authorList>
    </citation>
    <scope>IDENTIFICATION</scope>
    <source>
        <tissue evidence="8">Etiolated seedlings</tissue>
    </source>
</reference>
<keyword evidence="7" id="KW-1185">Reference proteome</keyword>
<comment type="similarity">
    <text evidence="2 6">Belongs to the plant self-incompatibility (S1) protein family.</text>
</comment>
<dbReference type="OrthoDB" id="1435138at2759"/>
<dbReference type="GO" id="GO:0005576">
    <property type="term" value="C:extracellular region"/>
    <property type="evidence" value="ECO:0007669"/>
    <property type="project" value="UniProtKB-SubCell"/>
</dbReference>
<organism evidence="7 8">
    <name type="scientific">Cicer arietinum</name>
    <name type="common">Chickpea</name>
    <name type="synonym">Garbanzo</name>
    <dbReference type="NCBI Taxonomy" id="3827"/>
    <lineage>
        <taxon>Eukaryota</taxon>
        <taxon>Viridiplantae</taxon>
        <taxon>Streptophyta</taxon>
        <taxon>Embryophyta</taxon>
        <taxon>Tracheophyta</taxon>
        <taxon>Spermatophyta</taxon>
        <taxon>Magnoliopsida</taxon>
        <taxon>eudicotyledons</taxon>
        <taxon>Gunneridae</taxon>
        <taxon>Pentapetalae</taxon>
        <taxon>rosids</taxon>
        <taxon>fabids</taxon>
        <taxon>Fabales</taxon>
        <taxon>Fabaceae</taxon>
        <taxon>Papilionoideae</taxon>
        <taxon>50 kb inversion clade</taxon>
        <taxon>NPAAA clade</taxon>
        <taxon>Hologalegina</taxon>
        <taxon>IRL clade</taxon>
        <taxon>Cicereae</taxon>
        <taxon>Cicer</taxon>
    </lineage>
</organism>
<gene>
    <name evidence="8" type="primary">LOC105852800</name>
</gene>
<dbReference type="AlphaFoldDB" id="A0A1S3EHV5"/>